<gene>
    <name evidence="2" type="ORF">KFE25_014337</name>
</gene>
<dbReference type="EMBL" id="JAGTXO010000037">
    <property type="protein sequence ID" value="KAG8459774.1"/>
    <property type="molecule type" value="Genomic_DNA"/>
</dbReference>
<dbReference type="AlphaFoldDB" id="A0A8J6C404"/>
<protein>
    <submittedName>
        <fullName evidence="2">Uncharacterized protein</fullName>
    </submittedName>
</protein>
<evidence type="ECO:0000313" key="2">
    <source>
        <dbReference type="EMBL" id="KAG8459774.1"/>
    </source>
</evidence>
<name>A0A8J6C404_DIALT</name>
<sequence>MDSAFLERTQNDTDLRRRTRFINEVKKHPAYKPGMLDPPKKPFKDVQIGKGPVVVTHEARKTGHEKKKAHDWGPLGGW</sequence>
<dbReference type="Proteomes" id="UP000751190">
    <property type="component" value="Unassembled WGS sequence"/>
</dbReference>
<keyword evidence="3" id="KW-1185">Reference proteome</keyword>
<evidence type="ECO:0000256" key="1">
    <source>
        <dbReference type="SAM" id="MobiDB-lite"/>
    </source>
</evidence>
<feature type="region of interest" description="Disordered" evidence="1">
    <location>
        <begin position="29"/>
        <end position="78"/>
    </location>
</feature>
<dbReference type="OrthoDB" id="10466112at2759"/>
<comment type="caution">
    <text evidence="2">The sequence shown here is derived from an EMBL/GenBank/DDBJ whole genome shotgun (WGS) entry which is preliminary data.</text>
</comment>
<accession>A0A8J6C404</accession>
<proteinExistence type="predicted"/>
<evidence type="ECO:0000313" key="3">
    <source>
        <dbReference type="Proteomes" id="UP000751190"/>
    </source>
</evidence>
<reference evidence="2" key="1">
    <citation type="submission" date="2021-05" db="EMBL/GenBank/DDBJ databases">
        <title>The genome of the haptophyte Pavlova lutheri (Diacronema luteri, Pavlovales) - a model for lipid biosynthesis in eukaryotic algae.</title>
        <authorList>
            <person name="Hulatt C.J."/>
            <person name="Posewitz M.C."/>
        </authorList>
    </citation>
    <scope>NUCLEOTIDE SEQUENCE</scope>
    <source>
        <strain evidence="2">NIVA-4/92</strain>
    </source>
</reference>
<organism evidence="2 3">
    <name type="scientific">Diacronema lutheri</name>
    <name type="common">Unicellular marine alga</name>
    <name type="synonym">Monochrysis lutheri</name>
    <dbReference type="NCBI Taxonomy" id="2081491"/>
    <lineage>
        <taxon>Eukaryota</taxon>
        <taxon>Haptista</taxon>
        <taxon>Haptophyta</taxon>
        <taxon>Pavlovophyceae</taxon>
        <taxon>Pavlovales</taxon>
        <taxon>Pavlovaceae</taxon>
        <taxon>Diacronema</taxon>
    </lineage>
</organism>